<feature type="binding site" evidence="5">
    <location>
        <position position="157"/>
    </location>
    <ligand>
        <name>dimethylallyl phosphate</name>
        <dbReference type="ChEBI" id="CHEBI:88052"/>
    </ligand>
</feature>
<evidence type="ECO:0000313" key="8">
    <source>
        <dbReference type="Proteomes" id="UP000005632"/>
    </source>
</evidence>
<feature type="binding site" evidence="5">
    <location>
        <begin position="10"/>
        <end position="12"/>
    </location>
    <ligand>
        <name>FMN</name>
        <dbReference type="ChEBI" id="CHEBI:58210"/>
    </ligand>
</feature>
<dbReference type="Proteomes" id="UP000005632">
    <property type="component" value="Chromosome"/>
</dbReference>
<dbReference type="Gene3D" id="3.40.50.1950">
    <property type="entry name" value="Flavin prenyltransferase-like"/>
    <property type="match status" value="1"/>
</dbReference>
<gene>
    <name evidence="5" type="primary">ubiX</name>
    <name evidence="7" type="ordered locus">SpiGrapes_0817</name>
</gene>
<evidence type="ECO:0000256" key="3">
    <source>
        <dbReference type="ARBA" id="ARBA00022643"/>
    </source>
</evidence>
<evidence type="ECO:0000256" key="1">
    <source>
        <dbReference type="ARBA" id="ARBA00022602"/>
    </source>
</evidence>
<keyword evidence="4 5" id="KW-0808">Transferase</keyword>
<keyword evidence="3 5" id="KW-0288">FMN</keyword>
<dbReference type="HOGENOM" id="CLU_074522_0_1_12"/>
<feature type="binding site" evidence="5">
    <location>
        <begin position="92"/>
        <end position="95"/>
    </location>
    <ligand>
        <name>FMN</name>
        <dbReference type="ChEBI" id="CHEBI:58210"/>
    </ligand>
</feature>
<proteinExistence type="inferred from homology"/>
<accession>G8QQ68</accession>
<evidence type="ECO:0000256" key="5">
    <source>
        <dbReference type="HAMAP-Rule" id="MF_01984"/>
    </source>
</evidence>
<dbReference type="EC" id="2.5.1.129" evidence="5"/>
<dbReference type="KEGG" id="sgp:SpiGrapes_0817"/>
<keyword evidence="8" id="KW-1185">Reference proteome</keyword>
<organism evidence="7 8">
    <name type="scientific">Sphaerochaeta pleomorpha (strain ATCC BAA-1885 / DSM 22778 / Grapes)</name>
    <dbReference type="NCBI Taxonomy" id="158190"/>
    <lineage>
        <taxon>Bacteria</taxon>
        <taxon>Pseudomonadati</taxon>
        <taxon>Spirochaetota</taxon>
        <taxon>Spirochaetia</taxon>
        <taxon>Spirochaetales</taxon>
        <taxon>Sphaerochaetaceae</taxon>
        <taxon>Sphaerochaeta</taxon>
    </lineage>
</organism>
<evidence type="ECO:0000256" key="2">
    <source>
        <dbReference type="ARBA" id="ARBA00022630"/>
    </source>
</evidence>
<feature type="binding site" evidence="5">
    <location>
        <position position="127"/>
    </location>
    <ligand>
        <name>FMN</name>
        <dbReference type="ChEBI" id="CHEBI:58210"/>
    </ligand>
</feature>
<keyword evidence="2 5" id="KW-0285">Flavoprotein</keyword>
<feature type="domain" description="Flavoprotein" evidence="6">
    <location>
        <begin position="2"/>
        <end position="177"/>
    </location>
</feature>
<dbReference type="RefSeq" id="WP_014269494.1">
    <property type="nucleotide sequence ID" value="NC_016633.1"/>
</dbReference>
<dbReference type="GO" id="GO:0106141">
    <property type="term" value="F:flavin prenyltransferase activity"/>
    <property type="evidence" value="ECO:0007669"/>
    <property type="project" value="UniProtKB-EC"/>
</dbReference>
<dbReference type="Pfam" id="PF02441">
    <property type="entry name" value="Flavoprotein"/>
    <property type="match status" value="1"/>
</dbReference>
<dbReference type="InterPro" id="IPR003382">
    <property type="entry name" value="Flavoprotein"/>
</dbReference>
<evidence type="ECO:0000313" key="7">
    <source>
        <dbReference type="EMBL" id="AEV28645.1"/>
    </source>
</evidence>
<comment type="caution">
    <text evidence="5">Lacks conserved residue(s) required for the propagation of feature annotation.</text>
</comment>
<dbReference type="HAMAP" id="MF_01984">
    <property type="entry name" value="ubiX_pad"/>
    <property type="match status" value="1"/>
</dbReference>
<dbReference type="InterPro" id="IPR036551">
    <property type="entry name" value="Flavin_trans-like"/>
</dbReference>
<evidence type="ECO:0000259" key="6">
    <source>
        <dbReference type="Pfam" id="PF02441"/>
    </source>
</evidence>
<dbReference type="AlphaFoldDB" id="G8QQ68"/>
<comment type="catalytic activity">
    <reaction evidence="5">
        <text>dimethylallyl phosphate + FMNH2 = prenylated FMNH2 + phosphate</text>
        <dbReference type="Rhea" id="RHEA:37743"/>
        <dbReference type="ChEBI" id="CHEBI:43474"/>
        <dbReference type="ChEBI" id="CHEBI:57618"/>
        <dbReference type="ChEBI" id="CHEBI:87467"/>
        <dbReference type="ChEBI" id="CHEBI:88052"/>
        <dbReference type="EC" id="2.5.1.129"/>
    </reaction>
</comment>
<comment type="similarity">
    <text evidence="5">Belongs to the UbiX/PAD1 family.</text>
</comment>
<protein>
    <recommendedName>
        <fullName evidence="5">Flavin prenyltransferase UbiX</fullName>
        <ecNumber evidence="5">2.5.1.129</ecNumber>
    </recommendedName>
</protein>
<sequence length="189" mass="20502">MKQIVVAITGATGSVYALHLLQRLGQNQEVFVHLVVSLWGERVMVEETGKTLAEWLAFLPGDRIRLHNHGDLASPLASGSFPIDAMVVIPCTMGTLGSLACGLSSNLIERAASVALKEKRPLVLVARETPLSSIHLQNMLTLSNAGAMILPPVPTFYCHPKTVDDIIDSTVDRVLDSLHLADTNTKRWS</sequence>
<dbReference type="EMBL" id="CP003155">
    <property type="protein sequence ID" value="AEV28645.1"/>
    <property type="molecule type" value="Genomic_DNA"/>
</dbReference>
<name>G8QQ68_SPHPG</name>
<evidence type="ECO:0000256" key="4">
    <source>
        <dbReference type="ARBA" id="ARBA00022679"/>
    </source>
</evidence>
<dbReference type="OrthoDB" id="9781577at2"/>
<dbReference type="eggNOG" id="COG0163">
    <property type="taxonomic scope" value="Bacteria"/>
</dbReference>
<dbReference type="SUPFAM" id="SSF52507">
    <property type="entry name" value="Homo-oligomeric flavin-containing Cys decarboxylases, HFCD"/>
    <property type="match status" value="1"/>
</dbReference>
<dbReference type="InterPro" id="IPR004507">
    <property type="entry name" value="UbiX-like"/>
</dbReference>
<keyword evidence="1 5" id="KW-0637">Prenyltransferase</keyword>
<feature type="binding site" evidence="5">
    <location>
        <position position="37"/>
    </location>
    <ligand>
        <name>FMN</name>
        <dbReference type="ChEBI" id="CHEBI:58210"/>
    </ligand>
</feature>
<feature type="binding site" evidence="5">
    <location>
        <position position="173"/>
    </location>
    <ligand>
        <name>dimethylallyl phosphate</name>
        <dbReference type="ChEBI" id="CHEBI:88052"/>
    </ligand>
</feature>
<dbReference type="STRING" id="158190.SpiGrapes_0817"/>
<dbReference type="NCBIfam" id="TIGR00421">
    <property type="entry name" value="ubiX_pad"/>
    <property type="match status" value="1"/>
</dbReference>
<reference evidence="7 8" key="1">
    <citation type="submission" date="2011-11" db="EMBL/GenBank/DDBJ databases">
        <title>Complete sequence of Spirochaeta sp. grapes.</title>
        <authorList>
            <consortium name="US DOE Joint Genome Institute"/>
            <person name="Lucas S."/>
            <person name="Han J."/>
            <person name="Lapidus A."/>
            <person name="Cheng J.-F."/>
            <person name="Goodwin L."/>
            <person name="Pitluck S."/>
            <person name="Peters L."/>
            <person name="Ovchinnikova G."/>
            <person name="Munk A.C."/>
            <person name="Detter J.C."/>
            <person name="Han C."/>
            <person name="Tapia R."/>
            <person name="Land M."/>
            <person name="Hauser L."/>
            <person name="Kyrpides N."/>
            <person name="Ivanova N."/>
            <person name="Pagani I."/>
            <person name="Ritalahtilisa K."/>
            <person name="Loeffler F."/>
            <person name="Woyke T."/>
        </authorList>
    </citation>
    <scope>NUCLEOTIDE SEQUENCE [LARGE SCALE GENOMIC DNA]</scope>
    <source>
        <strain evidence="8">ATCC BAA-1885 / DSM 22778 / Grapes</strain>
    </source>
</reference>
<comment type="function">
    <text evidence="5">Flavin prenyltransferase that catalyzes the synthesis of the prenylated FMN cofactor (prenyl-FMN) for 4-hydroxy-3-polyprenylbenzoic acid decarboxylase UbiD. The prenyltransferase is metal-independent and links a dimethylallyl moiety from dimethylallyl monophosphate (DMAP) to the flavin N5 and C6 atoms of FMN.</text>
</comment>
<dbReference type="NCBIfam" id="NF004685">
    <property type="entry name" value="PRK06029.1"/>
    <property type="match status" value="1"/>
</dbReference>